<comment type="caution">
    <text evidence="1">The sequence shown here is derived from an EMBL/GenBank/DDBJ whole genome shotgun (WGS) entry which is preliminary data.</text>
</comment>
<organism evidence="1 2">
    <name type="scientific">Paragonimus heterotremus</name>
    <dbReference type="NCBI Taxonomy" id="100268"/>
    <lineage>
        <taxon>Eukaryota</taxon>
        <taxon>Metazoa</taxon>
        <taxon>Spiralia</taxon>
        <taxon>Lophotrochozoa</taxon>
        <taxon>Platyhelminthes</taxon>
        <taxon>Trematoda</taxon>
        <taxon>Digenea</taxon>
        <taxon>Plagiorchiida</taxon>
        <taxon>Troglotremata</taxon>
        <taxon>Troglotrematidae</taxon>
        <taxon>Paragonimus</taxon>
    </lineage>
</organism>
<proteinExistence type="predicted"/>
<evidence type="ECO:0000313" key="2">
    <source>
        <dbReference type="Proteomes" id="UP000748531"/>
    </source>
</evidence>
<protein>
    <submittedName>
        <fullName evidence="1">Uncharacterized protein</fullName>
    </submittedName>
</protein>
<dbReference type="EMBL" id="LUCH01009191">
    <property type="protein sequence ID" value="KAF5396099.1"/>
    <property type="molecule type" value="Genomic_DNA"/>
</dbReference>
<name>A0A8J4WDP4_9TREM</name>
<keyword evidence="2" id="KW-1185">Reference proteome</keyword>
<dbReference type="AlphaFoldDB" id="A0A8J4WDP4"/>
<reference evidence="1" key="1">
    <citation type="submission" date="2019-05" db="EMBL/GenBank/DDBJ databases">
        <title>Annotation for the trematode Paragonimus heterotremus.</title>
        <authorList>
            <person name="Choi Y.-J."/>
        </authorList>
    </citation>
    <scope>NUCLEOTIDE SEQUENCE</scope>
    <source>
        <strain evidence="1">LC</strain>
    </source>
</reference>
<accession>A0A8J4WDP4</accession>
<evidence type="ECO:0000313" key="1">
    <source>
        <dbReference type="EMBL" id="KAF5396099.1"/>
    </source>
</evidence>
<dbReference type="Proteomes" id="UP000748531">
    <property type="component" value="Unassembled WGS sequence"/>
</dbReference>
<sequence length="119" mass="13497">MPIAWAVVFNQFELSIDMKMCSLADDIFTISIHGVCAEADLLGMSHHSGNQQRNALTLKRGPSTRVSACLSRPVTHITQHHITAEGSVVYRRPPRLDIVDMWIAWTEFKHTPQQCTLRR</sequence>
<gene>
    <name evidence="1" type="ORF">PHET_11068</name>
</gene>